<reference evidence="1" key="1">
    <citation type="submission" date="2018-05" db="EMBL/GenBank/DDBJ databases">
        <authorList>
            <person name="Lanie J.A."/>
            <person name="Ng W.-L."/>
            <person name="Kazmierczak K.M."/>
            <person name="Andrzejewski T.M."/>
            <person name="Davidsen T.M."/>
            <person name="Wayne K.J."/>
            <person name="Tettelin H."/>
            <person name="Glass J.I."/>
            <person name="Rusch D."/>
            <person name="Podicherti R."/>
            <person name="Tsui H.-C.T."/>
            <person name="Winkler M.E."/>
        </authorList>
    </citation>
    <scope>NUCLEOTIDE SEQUENCE</scope>
</reference>
<accession>A0A383A9B0</accession>
<dbReference type="AlphaFoldDB" id="A0A383A9B0"/>
<organism evidence="1">
    <name type="scientific">marine metagenome</name>
    <dbReference type="NCBI Taxonomy" id="408172"/>
    <lineage>
        <taxon>unclassified sequences</taxon>
        <taxon>metagenomes</taxon>
        <taxon>ecological metagenomes</taxon>
    </lineage>
</organism>
<proteinExistence type="predicted"/>
<sequence>MRSSRGGAAGTFLSDPSVNGKFLEVDGTRFLVRGTSYGTFAPDETGTQFPPQRQLEFDLTQMAAAGVNTIRTYTPPTEALLDAAASKGLRVMAGLSWPQHIPFLDDAATPRMLRRQARDEIGRLAGHPGLLLVALGNEIPSGIVRWHGHRRVAQFLKELYDDVKNACPDVLLTYVNYPPTEFLDLEQFDLLAFNVY</sequence>
<evidence type="ECO:0008006" key="2">
    <source>
        <dbReference type="Google" id="ProtNLM"/>
    </source>
</evidence>
<gene>
    <name evidence="1" type="ORF">METZ01_LOCUS457044</name>
</gene>
<dbReference type="EMBL" id="UINC01190170">
    <property type="protein sequence ID" value="SVE04190.1"/>
    <property type="molecule type" value="Genomic_DNA"/>
</dbReference>
<dbReference type="SUPFAM" id="SSF51445">
    <property type="entry name" value="(Trans)glycosidases"/>
    <property type="match status" value="1"/>
</dbReference>
<name>A0A383A9B0_9ZZZZ</name>
<dbReference type="InterPro" id="IPR017853">
    <property type="entry name" value="GH"/>
</dbReference>
<protein>
    <recommendedName>
        <fullName evidence="2">Glycoside hydrolase family 2 catalytic domain-containing protein</fullName>
    </recommendedName>
</protein>
<feature type="non-terminal residue" evidence="1">
    <location>
        <position position="196"/>
    </location>
</feature>
<evidence type="ECO:0000313" key="1">
    <source>
        <dbReference type="EMBL" id="SVE04190.1"/>
    </source>
</evidence>
<dbReference type="Gene3D" id="3.20.20.80">
    <property type="entry name" value="Glycosidases"/>
    <property type="match status" value="1"/>
</dbReference>